<dbReference type="PANTHER" id="PTHR43798">
    <property type="entry name" value="MONOACYLGLYCEROL LIPASE"/>
    <property type="match status" value="1"/>
</dbReference>
<keyword evidence="2" id="KW-0378">Hydrolase</keyword>
<dbReference type="KEGG" id="trb:HB776_17555"/>
<gene>
    <name evidence="2" type="ORF">HB776_17555</name>
</gene>
<reference evidence="3" key="1">
    <citation type="journal article" date="2020" name="Mol. Plant Microbe">
        <title>Rhizobial microsymbionts of the narrowly endemic Oxytropis species growing in Kamchatka are characterized by significant genetic diversity and possess a set of genes that are associated with T3SS and T6SS secretion systems and can affect the development of symbiosis.</title>
        <authorList>
            <person name="Safronova V."/>
            <person name="Guro P."/>
            <person name="Sazanova A."/>
            <person name="Kuznetsova I."/>
            <person name="Belimov A."/>
            <person name="Yakubov V."/>
            <person name="Chirak E."/>
            <person name="Afonin A."/>
            <person name="Gogolev Y."/>
            <person name="Andronov E."/>
            <person name="Tikhonovich I."/>
        </authorList>
    </citation>
    <scope>NUCLEOTIDE SEQUENCE [LARGE SCALE GENOMIC DNA]</scope>
    <source>
        <strain evidence="3">581</strain>
    </source>
</reference>
<dbReference type="SUPFAM" id="SSF53474">
    <property type="entry name" value="alpha/beta-Hydrolases"/>
    <property type="match status" value="1"/>
</dbReference>
<dbReference type="InterPro" id="IPR050266">
    <property type="entry name" value="AB_hydrolase_sf"/>
</dbReference>
<protein>
    <submittedName>
        <fullName evidence="2">Alpha/beta hydrolase</fullName>
    </submittedName>
</protein>
<dbReference type="PRINTS" id="PR00111">
    <property type="entry name" value="ABHYDROLASE"/>
</dbReference>
<proteinExistence type="predicted"/>
<dbReference type="Pfam" id="PF00561">
    <property type="entry name" value="Abhydrolase_1"/>
    <property type="match status" value="1"/>
</dbReference>
<dbReference type="Gene3D" id="3.40.50.1820">
    <property type="entry name" value="alpha/beta hydrolase"/>
    <property type="match status" value="1"/>
</dbReference>
<dbReference type="InterPro" id="IPR029058">
    <property type="entry name" value="AB_hydrolase_fold"/>
</dbReference>
<accession>A0A7G6U1E4</accession>
<evidence type="ECO:0000313" key="2">
    <source>
        <dbReference type="EMBL" id="QND72826.1"/>
    </source>
</evidence>
<dbReference type="EMBL" id="CP050292">
    <property type="protein sequence ID" value="QND72826.1"/>
    <property type="molecule type" value="Genomic_DNA"/>
</dbReference>
<evidence type="ECO:0000259" key="1">
    <source>
        <dbReference type="Pfam" id="PF00561"/>
    </source>
</evidence>
<dbReference type="InterPro" id="IPR000073">
    <property type="entry name" value="AB_hydrolase_1"/>
</dbReference>
<dbReference type="AlphaFoldDB" id="A0A7G6U1E4"/>
<dbReference type="GO" id="GO:0046464">
    <property type="term" value="P:acylglycerol catabolic process"/>
    <property type="evidence" value="ECO:0007669"/>
    <property type="project" value="TreeGrafter"/>
</dbReference>
<name>A0A7G6U1E4_9BRAD</name>
<evidence type="ECO:0000313" key="3">
    <source>
        <dbReference type="Proteomes" id="UP000515291"/>
    </source>
</evidence>
<dbReference type="GO" id="GO:0047372">
    <property type="term" value="F:monoacylglycerol lipase activity"/>
    <property type="evidence" value="ECO:0007669"/>
    <property type="project" value="TreeGrafter"/>
</dbReference>
<feature type="domain" description="AB hydrolase-1" evidence="1">
    <location>
        <begin position="24"/>
        <end position="246"/>
    </location>
</feature>
<dbReference type="PANTHER" id="PTHR43798:SF5">
    <property type="entry name" value="MONOACYLGLYCEROL LIPASE ABHD6"/>
    <property type="match status" value="1"/>
</dbReference>
<sequence>MKFETIRHDIDGVDTVIKVIGDGPAVLALHGAATIEGYEWARGLADRFRIYLPFHPGFGESGPAPHICGMQDLIVHNLRLVACLGLDRPHLVGHSMGGWMAAEMAVVAGERFARLVLNAPAGLNHPDHRATDVSKVPPNELPQYLAHRTEIALRYFPEGSLAPSPENFLAVRAKEGEALSNIRKCHGVGHPNLGRWLSRIPNETLLFWGEKDRVAPASQAVVWARAIPSSRIHIVPDVGHLALQEDPACVAALGDFLANST</sequence>
<organism evidence="2 3">
    <name type="scientific">Tardiphaga robiniae</name>
    <dbReference type="NCBI Taxonomy" id="943830"/>
    <lineage>
        <taxon>Bacteria</taxon>
        <taxon>Pseudomonadati</taxon>
        <taxon>Pseudomonadota</taxon>
        <taxon>Alphaproteobacteria</taxon>
        <taxon>Hyphomicrobiales</taxon>
        <taxon>Nitrobacteraceae</taxon>
        <taxon>Tardiphaga</taxon>
    </lineage>
</organism>
<dbReference type="GO" id="GO:0016020">
    <property type="term" value="C:membrane"/>
    <property type="evidence" value="ECO:0007669"/>
    <property type="project" value="TreeGrafter"/>
</dbReference>
<dbReference type="Proteomes" id="UP000515291">
    <property type="component" value="Chromosome"/>
</dbReference>
<dbReference type="RefSeq" id="WP_184511723.1">
    <property type="nucleotide sequence ID" value="NZ_CP050292.1"/>
</dbReference>